<comment type="caution">
    <text evidence="1">The sequence shown here is derived from an EMBL/GenBank/DDBJ whole genome shotgun (WGS) entry which is preliminary data.</text>
</comment>
<protein>
    <submittedName>
        <fullName evidence="1">Uncharacterized protein</fullName>
    </submittedName>
</protein>
<organism evidence="1 2">
    <name type="scientific">Pseudoxanthomonas kaohsiungensis</name>
    <dbReference type="NCBI Taxonomy" id="283923"/>
    <lineage>
        <taxon>Bacteria</taxon>
        <taxon>Pseudomonadati</taxon>
        <taxon>Pseudomonadota</taxon>
        <taxon>Gammaproteobacteria</taxon>
        <taxon>Lysobacterales</taxon>
        <taxon>Lysobacteraceae</taxon>
        <taxon>Pseudoxanthomonas</taxon>
    </lineage>
</organism>
<gene>
    <name evidence="1" type="ORF">ACFQ2N_06595</name>
</gene>
<reference evidence="2" key="1">
    <citation type="journal article" date="2019" name="Int. J. Syst. Evol. Microbiol.">
        <title>The Global Catalogue of Microorganisms (GCM) 10K type strain sequencing project: providing services to taxonomists for standard genome sequencing and annotation.</title>
        <authorList>
            <consortium name="The Broad Institute Genomics Platform"/>
            <consortium name="The Broad Institute Genome Sequencing Center for Infectious Disease"/>
            <person name="Wu L."/>
            <person name="Ma J."/>
        </authorList>
    </citation>
    <scope>NUCLEOTIDE SEQUENCE [LARGE SCALE GENOMIC DNA]</scope>
    <source>
        <strain evidence="2">CCUG 55854</strain>
    </source>
</reference>
<dbReference type="RefSeq" id="WP_202935567.1">
    <property type="nucleotide sequence ID" value="NZ_JBHTKN010000003.1"/>
</dbReference>
<name>A0ABW3LWP6_9GAMM</name>
<evidence type="ECO:0000313" key="1">
    <source>
        <dbReference type="EMBL" id="MFD1042011.1"/>
    </source>
</evidence>
<dbReference type="EMBL" id="JBHTKN010000003">
    <property type="protein sequence ID" value="MFD1042011.1"/>
    <property type="molecule type" value="Genomic_DNA"/>
</dbReference>
<evidence type="ECO:0000313" key="2">
    <source>
        <dbReference type="Proteomes" id="UP001597033"/>
    </source>
</evidence>
<dbReference type="Proteomes" id="UP001597033">
    <property type="component" value="Unassembled WGS sequence"/>
</dbReference>
<sequence>MTDAERSSREEFYKNLVWIVDARKFASSFSLHHILPDPSLKWAQDLAWVRVSRPPSSHSANGMYFKFSLIAKDKAEWPEGNMHEVFSLHHIMGQVEASYIGHHQYHWRRPYTTWLSATCPVYLDFGTERMMRLETYPVGNIPCVRLISKSRLIADLLSKTSAGDVCL</sequence>
<accession>A0ABW3LWP6</accession>
<proteinExistence type="predicted"/>
<keyword evidence="2" id="KW-1185">Reference proteome</keyword>